<dbReference type="EMBL" id="RDSM01000001">
    <property type="protein sequence ID" value="RXH58297.1"/>
    <property type="molecule type" value="Genomic_DNA"/>
</dbReference>
<evidence type="ECO:0000256" key="4">
    <source>
        <dbReference type="ARBA" id="ARBA00023163"/>
    </source>
</evidence>
<organism evidence="6 7">
    <name type="scientific">Granulicella sibirica</name>
    <dbReference type="NCBI Taxonomy" id="2479048"/>
    <lineage>
        <taxon>Bacteria</taxon>
        <taxon>Pseudomonadati</taxon>
        <taxon>Acidobacteriota</taxon>
        <taxon>Terriglobia</taxon>
        <taxon>Terriglobales</taxon>
        <taxon>Acidobacteriaceae</taxon>
        <taxon>Granulicella</taxon>
    </lineage>
</organism>
<dbReference type="Pfam" id="PF13377">
    <property type="entry name" value="Peripla_BP_3"/>
    <property type="match status" value="1"/>
</dbReference>
<reference evidence="7" key="2">
    <citation type="submission" date="2019-02" db="EMBL/GenBank/DDBJ databases">
        <title>Granulicella sibirica sp. nov., a psychrotolerant acidobacterium isolated from an organic soil layer in forested tundra, West Siberia.</title>
        <authorList>
            <person name="Oshkin I.Y."/>
            <person name="Kulichevskaya I.S."/>
            <person name="Rijpstra W.I.C."/>
            <person name="Sinninghe Damste J.S."/>
            <person name="Rakitin A.L."/>
            <person name="Ravin N.V."/>
            <person name="Dedysh S.N."/>
        </authorList>
    </citation>
    <scope>NUCLEOTIDE SEQUENCE [LARGE SCALE GENOMIC DNA]</scope>
    <source>
        <strain evidence="7">AF10</strain>
    </source>
</reference>
<dbReference type="PROSITE" id="PS50932">
    <property type="entry name" value="HTH_LACI_2"/>
    <property type="match status" value="1"/>
</dbReference>
<dbReference type="InterPro" id="IPR010982">
    <property type="entry name" value="Lambda_DNA-bd_dom_sf"/>
</dbReference>
<dbReference type="Proteomes" id="UP000289437">
    <property type="component" value="Unassembled WGS sequence"/>
</dbReference>
<dbReference type="AlphaFoldDB" id="A0A4Q0T4N0"/>
<comment type="caution">
    <text evidence="6">The sequence shown here is derived from an EMBL/GenBank/DDBJ whole genome shotgun (WGS) entry which is preliminary data.</text>
</comment>
<keyword evidence="1" id="KW-0678">Repressor</keyword>
<gene>
    <name evidence="6" type="ORF">GRAN_1607</name>
</gene>
<keyword evidence="4" id="KW-0804">Transcription</keyword>
<dbReference type="SUPFAM" id="SSF53822">
    <property type="entry name" value="Periplasmic binding protein-like I"/>
    <property type="match status" value="1"/>
</dbReference>
<evidence type="ECO:0000256" key="1">
    <source>
        <dbReference type="ARBA" id="ARBA00022491"/>
    </source>
</evidence>
<evidence type="ECO:0000256" key="2">
    <source>
        <dbReference type="ARBA" id="ARBA00023015"/>
    </source>
</evidence>
<keyword evidence="2" id="KW-0805">Transcription regulation</keyword>
<dbReference type="SUPFAM" id="SSF47413">
    <property type="entry name" value="lambda repressor-like DNA-binding domains"/>
    <property type="match status" value="1"/>
</dbReference>
<dbReference type="InterPro" id="IPR028082">
    <property type="entry name" value="Peripla_BP_I"/>
</dbReference>
<dbReference type="GO" id="GO:0000976">
    <property type="term" value="F:transcription cis-regulatory region binding"/>
    <property type="evidence" value="ECO:0007669"/>
    <property type="project" value="TreeGrafter"/>
</dbReference>
<dbReference type="CDD" id="cd06267">
    <property type="entry name" value="PBP1_LacI_sugar_binding-like"/>
    <property type="match status" value="1"/>
</dbReference>
<keyword evidence="7" id="KW-1185">Reference proteome</keyword>
<evidence type="ECO:0000256" key="3">
    <source>
        <dbReference type="ARBA" id="ARBA00023125"/>
    </source>
</evidence>
<protein>
    <submittedName>
        <fullName evidence="6">Ribose operon repressor</fullName>
    </submittedName>
</protein>
<dbReference type="InterPro" id="IPR046335">
    <property type="entry name" value="LacI/GalR-like_sensor"/>
</dbReference>
<keyword evidence="3" id="KW-0238">DNA-binding</keyword>
<reference evidence="6 7" key="1">
    <citation type="submission" date="2018-11" db="EMBL/GenBank/DDBJ databases">
        <authorList>
            <person name="Mardanov A.V."/>
            <person name="Ravin N.V."/>
            <person name="Dedysh S.N."/>
        </authorList>
    </citation>
    <scope>NUCLEOTIDE SEQUENCE [LARGE SCALE GENOMIC DNA]</scope>
    <source>
        <strain evidence="6 7">AF10</strain>
    </source>
</reference>
<dbReference type="PROSITE" id="PS00356">
    <property type="entry name" value="HTH_LACI_1"/>
    <property type="match status" value="1"/>
</dbReference>
<dbReference type="Gene3D" id="3.40.50.2300">
    <property type="match status" value="2"/>
</dbReference>
<dbReference type="Gene3D" id="1.10.260.40">
    <property type="entry name" value="lambda repressor-like DNA-binding domains"/>
    <property type="match status" value="1"/>
</dbReference>
<dbReference type="PANTHER" id="PTHR30146">
    <property type="entry name" value="LACI-RELATED TRANSCRIPTIONAL REPRESSOR"/>
    <property type="match status" value="1"/>
</dbReference>
<dbReference type="Pfam" id="PF00356">
    <property type="entry name" value="LacI"/>
    <property type="match status" value="1"/>
</dbReference>
<dbReference type="SMART" id="SM00354">
    <property type="entry name" value="HTH_LACI"/>
    <property type="match status" value="1"/>
</dbReference>
<sequence>MESDRCERGGRALKKAFTVKEIAARAGVSVGTVSHVLNNPGKVRDERRLRVEEVIRSLGYQPSQLARGLRKKTTDLLGVIIPDITNPFFPSVVRGAEDVAFREGFRLILCNADNDPIKEQIYFKDLRAFQPAGIIVIPSVESMLQQEIADSHLPVVIVDRRPKWWAGDTVVADNEEGGFRVGEHLVRMGHRVLAAIGGPMQISSSHDRIQGFRRALVASGIRLKREYLRAAPFSAEAGCVAALELLQLAPRPTAIFAGSDLLASGALAAARRLKLRCPEDVSIVGFDDLDFASLSEPSLTTVFQPGYQMGATACSLLLTRVRGGEEPPEHTVLATELRERNSVRALAPSGEVRRRRATLVAVES</sequence>
<dbReference type="PANTHER" id="PTHR30146:SF148">
    <property type="entry name" value="HTH-TYPE TRANSCRIPTIONAL REPRESSOR PURR-RELATED"/>
    <property type="match status" value="1"/>
</dbReference>
<feature type="domain" description="HTH lacI-type" evidence="5">
    <location>
        <begin position="17"/>
        <end position="71"/>
    </location>
</feature>
<name>A0A4Q0T4N0_9BACT</name>
<evidence type="ECO:0000313" key="7">
    <source>
        <dbReference type="Proteomes" id="UP000289437"/>
    </source>
</evidence>
<dbReference type="CDD" id="cd01392">
    <property type="entry name" value="HTH_LacI"/>
    <property type="match status" value="1"/>
</dbReference>
<dbReference type="InterPro" id="IPR000843">
    <property type="entry name" value="HTH_LacI"/>
</dbReference>
<proteinExistence type="predicted"/>
<dbReference type="GO" id="GO:0003700">
    <property type="term" value="F:DNA-binding transcription factor activity"/>
    <property type="evidence" value="ECO:0007669"/>
    <property type="project" value="TreeGrafter"/>
</dbReference>
<evidence type="ECO:0000313" key="6">
    <source>
        <dbReference type="EMBL" id="RXH58297.1"/>
    </source>
</evidence>
<evidence type="ECO:0000259" key="5">
    <source>
        <dbReference type="PROSITE" id="PS50932"/>
    </source>
</evidence>
<accession>A0A4Q0T4N0</accession>